<dbReference type="AlphaFoldDB" id="A0A1X7R486"/>
<keyword evidence="4" id="KW-0539">Nucleus</keyword>
<dbReference type="GO" id="GO:0000978">
    <property type="term" value="F:RNA polymerase II cis-regulatory region sequence-specific DNA binding"/>
    <property type="evidence" value="ECO:0007669"/>
    <property type="project" value="TreeGrafter"/>
</dbReference>
<reference evidence="7 8" key="1">
    <citation type="submission" date="2017-04" db="EMBL/GenBank/DDBJ databases">
        <authorList>
            <person name="Afonso C.L."/>
            <person name="Miller P.J."/>
            <person name="Scott M.A."/>
            <person name="Spackman E."/>
            <person name="Goraichik I."/>
            <person name="Dimitrov K.M."/>
            <person name="Suarez D.L."/>
            <person name="Swayne D.E."/>
        </authorList>
    </citation>
    <scope>NUCLEOTIDE SEQUENCE [LARGE SCALE GENOMIC DNA]</scope>
</reference>
<dbReference type="STRING" id="1789683.A0A1X7R486"/>
<sequence length="196" mass="21413">MTEKLSSSISSNSGNPAFHNDRRRRDNINERIQELLDMIPEAYFDSYYAKNSEAGTPVNTPGGSSSSVTTPATPNMLSTSSKGKGSGTRDGKPNKGQILTQTVEFITRLQNEVDAKNREEVDLMAKVSSLSKKTGTIVNDINLEHTSAEVELAKIGVGPLVGMTQDKTPTENIGQQQQQQQQQTQYDYGGYSEYAT</sequence>
<keyword evidence="2" id="KW-0805">Transcription regulation</keyword>
<dbReference type="PANTHER" id="PTHR46117:SF3">
    <property type="entry name" value="FI24210P1"/>
    <property type="match status" value="1"/>
</dbReference>
<dbReference type="Proteomes" id="UP000196158">
    <property type="component" value="Unassembled WGS sequence"/>
</dbReference>
<keyword evidence="8" id="KW-1185">Reference proteome</keyword>
<dbReference type="EMBL" id="FXLY01000005">
    <property type="protein sequence ID" value="SMN20250.1"/>
    <property type="molecule type" value="Genomic_DNA"/>
</dbReference>
<dbReference type="InterPro" id="IPR051732">
    <property type="entry name" value="USF"/>
</dbReference>
<dbReference type="PROSITE" id="PS50888">
    <property type="entry name" value="BHLH"/>
    <property type="match status" value="1"/>
</dbReference>
<organism evidence="7 8">
    <name type="scientific">Maudiozyma saulgeensis</name>
    <dbReference type="NCBI Taxonomy" id="1789683"/>
    <lineage>
        <taxon>Eukaryota</taxon>
        <taxon>Fungi</taxon>
        <taxon>Dikarya</taxon>
        <taxon>Ascomycota</taxon>
        <taxon>Saccharomycotina</taxon>
        <taxon>Saccharomycetes</taxon>
        <taxon>Saccharomycetales</taxon>
        <taxon>Saccharomycetaceae</taxon>
        <taxon>Maudiozyma</taxon>
    </lineage>
</organism>
<dbReference type="CDD" id="cd11387">
    <property type="entry name" value="bHLHzip_USF_MITF"/>
    <property type="match status" value="1"/>
</dbReference>
<accession>A0A1X7R486</accession>
<dbReference type="GO" id="GO:0046983">
    <property type="term" value="F:protein dimerization activity"/>
    <property type="evidence" value="ECO:0007669"/>
    <property type="project" value="InterPro"/>
</dbReference>
<evidence type="ECO:0000256" key="3">
    <source>
        <dbReference type="ARBA" id="ARBA00023163"/>
    </source>
</evidence>
<feature type="compositionally biased region" description="Low complexity" evidence="5">
    <location>
        <begin position="1"/>
        <end position="13"/>
    </location>
</feature>
<evidence type="ECO:0000259" key="6">
    <source>
        <dbReference type="PROSITE" id="PS50888"/>
    </source>
</evidence>
<keyword evidence="3" id="KW-0804">Transcription</keyword>
<evidence type="ECO:0000256" key="4">
    <source>
        <dbReference type="ARBA" id="ARBA00023242"/>
    </source>
</evidence>
<dbReference type="SMART" id="SM00353">
    <property type="entry name" value="HLH"/>
    <property type="match status" value="1"/>
</dbReference>
<protein>
    <submittedName>
        <fullName evidence="7">Similar to Saccharomyces cerevisiae YOL067C RTG1 Transcription factor (BHLH) involved in interorganelle communication between mitochondria, peroxisomes, and nucleus</fullName>
    </submittedName>
</protein>
<feature type="domain" description="BHLH" evidence="6">
    <location>
        <begin position="12"/>
        <end position="109"/>
    </location>
</feature>
<dbReference type="InterPro" id="IPR036638">
    <property type="entry name" value="HLH_DNA-bd_sf"/>
</dbReference>
<evidence type="ECO:0000313" key="7">
    <source>
        <dbReference type="EMBL" id="SMN20250.1"/>
    </source>
</evidence>
<name>A0A1X7R486_9SACH</name>
<gene>
    <name evidence="7" type="ORF">KASA_0N01969G</name>
</gene>
<dbReference type="Pfam" id="PF00010">
    <property type="entry name" value="HLH"/>
    <property type="match status" value="1"/>
</dbReference>
<feature type="compositionally biased region" description="Low complexity" evidence="5">
    <location>
        <begin position="175"/>
        <end position="185"/>
    </location>
</feature>
<comment type="subcellular location">
    <subcellularLocation>
        <location evidence="1">Nucleus</location>
    </subcellularLocation>
</comment>
<feature type="region of interest" description="Disordered" evidence="5">
    <location>
        <begin position="165"/>
        <end position="196"/>
    </location>
</feature>
<evidence type="ECO:0000256" key="1">
    <source>
        <dbReference type="ARBA" id="ARBA00004123"/>
    </source>
</evidence>
<proteinExistence type="predicted"/>
<feature type="region of interest" description="Disordered" evidence="5">
    <location>
        <begin position="1"/>
        <end position="26"/>
    </location>
</feature>
<dbReference type="Gene3D" id="4.10.280.10">
    <property type="entry name" value="Helix-loop-helix DNA-binding domain"/>
    <property type="match status" value="1"/>
</dbReference>
<dbReference type="InterPro" id="IPR011598">
    <property type="entry name" value="bHLH_dom"/>
</dbReference>
<evidence type="ECO:0000256" key="5">
    <source>
        <dbReference type="SAM" id="MobiDB-lite"/>
    </source>
</evidence>
<dbReference type="GO" id="GO:0005634">
    <property type="term" value="C:nucleus"/>
    <property type="evidence" value="ECO:0007669"/>
    <property type="project" value="UniProtKB-SubCell"/>
</dbReference>
<feature type="region of interest" description="Disordered" evidence="5">
    <location>
        <begin position="51"/>
        <end position="97"/>
    </location>
</feature>
<evidence type="ECO:0000313" key="8">
    <source>
        <dbReference type="Proteomes" id="UP000196158"/>
    </source>
</evidence>
<feature type="compositionally biased region" description="Polar residues" evidence="5">
    <location>
        <begin position="165"/>
        <end position="174"/>
    </location>
</feature>
<dbReference type="OrthoDB" id="690068at2759"/>
<dbReference type="PANTHER" id="PTHR46117">
    <property type="entry name" value="FI24210P1"/>
    <property type="match status" value="1"/>
</dbReference>
<dbReference type="SUPFAM" id="SSF47459">
    <property type="entry name" value="HLH, helix-loop-helix DNA-binding domain"/>
    <property type="match status" value="1"/>
</dbReference>
<dbReference type="GO" id="GO:0000981">
    <property type="term" value="F:DNA-binding transcription factor activity, RNA polymerase II-specific"/>
    <property type="evidence" value="ECO:0007669"/>
    <property type="project" value="TreeGrafter"/>
</dbReference>
<evidence type="ECO:0000256" key="2">
    <source>
        <dbReference type="ARBA" id="ARBA00023015"/>
    </source>
</evidence>
<feature type="compositionally biased region" description="Low complexity" evidence="5">
    <location>
        <begin position="56"/>
        <end position="83"/>
    </location>
</feature>